<dbReference type="OrthoDB" id="435275at2759"/>
<name>A0A834ZYV4_TETSI</name>
<protein>
    <submittedName>
        <fullName evidence="1">Uncharacterized protein</fullName>
    </submittedName>
</protein>
<comment type="caution">
    <text evidence="1">The sequence shown here is derived from an EMBL/GenBank/DDBJ whole genome shotgun (WGS) entry which is preliminary data.</text>
</comment>
<sequence length="204" mass="23000">MFLSMQPPPPVNDTNPYNVFRPREKAHRLHTRRVATLICFQHDTQLVEDGLALPAFQLGKFCSSEDDFVNSDDMEHSRPGTRLATVKNSPFTDSKLMMVQTGRLNLELRRQHVLHGWLQKRDPLQPVLLFTRPLDPERLAVAGIIPPSNPPIENGATTQPCRCHGRIGRGGRIIFDRWNPLLQTPVGHDNSSYVPPSPRPPPLG</sequence>
<evidence type="ECO:0000313" key="2">
    <source>
        <dbReference type="Proteomes" id="UP000655225"/>
    </source>
</evidence>
<gene>
    <name evidence="1" type="ORF">HHK36_002346</name>
</gene>
<reference evidence="1 2" key="1">
    <citation type="submission" date="2020-04" db="EMBL/GenBank/DDBJ databases">
        <title>Plant Genome Project.</title>
        <authorList>
            <person name="Zhang R.-G."/>
        </authorList>
    </citation>
    <scope>NUCLEOTIDE SEQUENCE [LARGE SCALE GENOMIC DNA]</scope>
    <source>
        <strain evidence="1">YNK0</strain>
        <tissue evidence="1">Leaf</tissue>
    </source>
</reference>
<dbReference type="OMA" id="QCTFIAN"/>
<proteinExistence type="predicted"/>
<evidence type="ECO:0000313" key="1">
    <source>
        <dbReference type="EMBL" id="KAF8414345.1"/>
    </source>
</evidence>
<keyword evidence="2" id="KW-1185">Reference proteome</keyword>
<dbReference type="AlphaFoldDB" id="A0A834ZYV4"/>
<dbReference type="Proteomes" id="UP000655225">
    <property type="component" value="Unassembled WGS sequence"/>
</dbReference>
<dbReference type="EMBL" id="JABCRI010000001">
    <property type="protein sequence ID" value="KAF8414345.1"/>
    <property type="molecule type" value="Genomic_DNA"/>
</dbReference>
<organism evidence="1 2">
    <name type="scientific">Tetracentron sinense</name>
    <name type="common">Spur-leaf</name>
    <dbReference type="NCBI Taxonomy" id="13715"/>
    <lineage>
        <taxon>Eukaryota</taxon>
        <taxon>Viridiplantae</taxon>
        <taxon>Streptophyta</taxon>
        <taxon>Embryophyta</taxon>
        <taxon>Tracheophyta</taxon>
        <taxon>Spermatophyta</taxon>
        <taxon>Magnoliopsida</taxon>
        <taxon>Trochodendrales</taxon>
        <taxon>Trochodendraceae</taxon>
        <taxon>Tetracentron</taxon>
    </lineage>
</organism>
<accession>A0A834ZYV4</accession>